<accession>A0A2A3MCH3</accession>
<protein>
    <recommendedName>
        <fullName evidence="4">MFS transporter</fullName>
    </recommendedName>
</protein>
<evidence type="ECO:0000256" key="1">
    <source>
        <dbReference type="SAM" id="Phobius"/>
    </source>
</evidence>
<sequence length="131" mass="14754">MTSAQKVMVKNWVIGCVWLVAFAVVFQLPHEYRLKTGLVLGVLFSLWPLLNPEIRNWRGYGAEQQSLGDFIGRHGLLKLWMVGYCALVLPFLIYRIATLGGDSIGSYLLCFLLLVGPPFLVSEYERYQAAG</sequence>
<dbReference type="Proteomes" id="UP000242313">
    <property type="component" value="Unassembled WGS sequence"/>
</dbReference>
<keyword evidence="3" id="KW-1185">Reference proteome</keyword>
<organism evidence="2 3">
    <name type="scientific">Pseudomonas abyssi</name>
    <dbReference type="NCBI Taxonomy" id="170540"/>
    <lineage>
        <taxon>Bacteria</taxon>
        <taxon>Pseudomonadati</taxon>
        <taxon>Pseudomonadota</taxon>
        <taxon>Gammaproteobacteria</taxon>
        <taxon>Pseudomonadales</taxon>
        <taxon>Pseudomonadaceae</taxon>
        <taxon>Pseudomonas</taxon>
    </lineage>
</organism>
<keyword evidence="1" id="KW-0472">Membrane</keyword>
<dbReference type="AlphaFoldDB" id="A0A2A3MCH3"/>
<evidence type="ECO:0000313" key="2">
    <source>
        <dbReference type="EMBL" id="PBK02536.1"/>
    </source>
</evidence>
<reference evidence="2 3" key="1">
    <citation type="submission" date="2017-09" db="EMBL/GenBank/DDBJ databases">
        <title>Pseudomonas abyssi sp. nov. isolated from Abyssopelagic Water.</title>
        <authorList>
            <person name="Wei Y."/>
        </authorList>
    </citation>
    <scope>NUCLEOTIDE SEQUENCE [LARGE SCALE GENOMIC DNA]</scope>
    <source>
        <strain evidence="2 3">MT5</strain>
    </source>
</reference>
<keyword evidence="1" id="KW-0812">Transmembrane</keyword>
<feature type="transmembrane region" description="Helical" evidence="1">
    <location>
        <begin position="75"/>
        <end position="97"/>
    </location>
</feature>
<name>A0A2A3MCH3_9PSED</name>
<keyword evidence="1" id="KW-1133">Transmembrane helix</keyword>
<dbReference type="RefSeq" id="WP_096006417.1">
    <property type="nucleotide sequence ID" value="NZ_NTMR01000037.1"/>
</dbReference>
<feature type="transmembrane region" description="Helical" evidence="1">
    <location>
        <begin position="12"/>
        <end position="30"/>
    </location>
</feature>
<feature type="transmembrane region" description="Helical" evidence="1">
    <location>
        <begin position="103"/>
        <end position="121"/>
    </location>
</feature>
<proteinExistence type="predicted"/>
<evidence type="ECO:0000313" key="3">
    <source>
        <dbReference type="Proteomes" id="UP000242313"/>
    </source>
</evidence>
<gene>
    <name evidence="2" type="ORF">CNQ84_19355</name>
</gene>
<feature type="transmembrane region" description="Helical" evidence="1">
    <location>
        <begin position="36"/>
        <end position="54"/>
    </location>
</feature>
<evidence type="ECO:0008006" key="4">
    <source>
        <dbReference type="Google" id="ProtNLM"/>
    </source>
</evidence>
<dbReference type="EMBL" id="NTMR01000037">
    <property type="protein sequence ID" value="PBK02536.1"/>
    <property type="molecule type" value="Genomic_DNA"/>
</dbReference>
<comment type="caution">
    <text evidence="2">The sequence shown here is derived from an EMBL/GenBank/DDBJ whole genome shotgun (WGS) entry which is preliminary data.</text>
</comment>